<protein>
    <submittedName>
        <fullName evidence="1">Uncharacterized protein</fullName>
    </submittedName>
</protein>
<organism evidence="1 2">
    <name type="scientific">Popillia japonica</name>
    <name type="common">Japanese beetle</name>
    <dbReference type="NCBI Taxonomy" id="7064"/>
    <lineage>
        <taxon>Eukaryota</taxon>
        <taxon>Metazoa</taxon>
        <taxon>Ecdysozoa</taxon>
        <taxon>Arthropoda</taxon>
        <taxon>Hexapoda</taxon>
        <taxon>Insecta</taxon>
        <taxon>Pterygota</taxon>
        <taxon>Neoptera</taxon>
        <taxon>Endopterygota</taxon>
        <taxon>Coleoptera</taxon>
        <taxon>Polyphaga</taxon>
        <taxon>Scarabaeiformia</taxon>
        <taxon>Scarabaeidae</taxon>
        <taxon>Rutelinae</taxon>
        <taxon>Popillia</taxon>
    </lineage>
</organism>
<dbReference type="SUPFAM" id="SSF53098">
    <property type="entry name" value="Ribonuclease H-like"/>
    <property type="match status" value="1"/>
</dbReference>
<accession>A0AAW1M5W4</accession>
<reference evidence="1 2" key="1">
    <citation type="journal article" date="2024" name="BMC Genomics">
        <title>De novo assembly and annotation of Popillia japonica's genome with initial clues to its potential as an invasive pest.</title>
        <authorList>
            <person name="Cucini C."/>
            <person name="Boschi S."/>
            <person name="Funari R."/>
            <person name="Cardaioli E."/>
            <person name="Iannotti N."/>
            <person name="Marturano G."/>
            <person name="Paoli F."/>
            <person name="Bruttini M."/>
            <person name="Carapelli A."/>
            <person name="Frati F."/>
            <person name="Nardi F."/>
        </authorList>
    </citation>
    <scope>NUCLEOTIDE SEQUENCE [LARGE SCALE GENOMIC DNA]</scope>
    <source>
        <strain evidence="1">DMR45628</strain>
    </source>
</reference>
<keyword evidence="2" id="KW-1185">Reference proteome</keyword>
<dbReference type="EMBL" id="JASPKY010000070">
    <property type="protein sequence ID" value="KAK9739869.1"/>
    <property type="molecule type" value="Genomic_DNA"/>
</dbReference>
<dbReference type="AlphaFoldDB" id="A0AAW1M5W4"/>
<sequence>MMKRLLELKDAPSIAVTTLSNLPVFLNAQEWNALKGCVTLLTPVELLTTVLSNEKYVTMSLVIPLIRGLQHSLKATNPITQTGQYLKTALQEIISRRLGSFETNKIVANATFLDPRFKKVGFGLEENANNSQKWATDELTQLISKKKSYC</sequence>
<gene>
    <name evidence="1" type="ORF">QE152_g8698</name>
</gene>
<dbReference type="InterPro" id="IPR012337">
    <property type="entry name" value="RNaseH-like_sf"/>
</dbReference>
<name>A0AAW1M5W4_POPJA</name>
<dbReference type="Proteomes" id="UP001458880">
    <property type="component" value="Unassembled WGS sequence"/>
</dbReference>
<evidence type="ECO:0000313" key="2">
    <source>
        <dbReference type="Proteomes" id="UP001458880"/>
    </source>
</evidence>
<evidence type="ECO:0000313" key="1">
    <source>
        <dbReference type="EMBL" id="KAK9739869.1"/>
    </source>
</evidence>
<comment type="caution">
    <text evidence="1">The sequence shown here is derived from an EMBL/GenBank/DDBJ whole genome shotgun (WGS) entry which is preliminary data.</text>
</comment>
<proteinExistence type="predicted"/>